<evidence type="ECO:0000313" key="1">
    <source>
        <dbReference type="EMBL" id="OSX89772.1"/>
    </source>
</evidence>
<reference evidence="1 4" key="2">
    <citation type="submission" date="2016-12" db="EMBL/GenBank/DDBJ databases">
        <title>Genome Sequences of Twelve Sporeforming Bacillus Species Isolated from Foods.</title>
        <authorList>
            <person name="De Jong A."/>
            <person name="Holsappel S."/>
            <person name="Kuipers O.P."/>
        </authorList>
    </citation>
    <scope>NUCLEOTIDE SEQUENCE [LARGE SCALE GENOMIC DNA]</scope>
    <source>
        <strain evidence="1 4">S3E15</strain>
    </source>
</reference>
<evidence type="ECO:0000313" key="4">
    <source>
        <dbReference type="Proteomes" id="UP000194131"/>
    </source>
</evidence>
<dbReference type="EMBL" id="MKZQ01000045">
    <property type="protein sequence ID" value="PJN69471.1"/>
    <property type="molecule type" value="Genomic_DNA"/>
</dbReference>
<dbReference type="EMBL" id="CP065876">
    <property type="protein sequence ID" value="QQA13542.1"/>
    <property type="molecule type" value="Genomic_DNA"/>
</dbReference>
<sequence>MEDKVKLLGADGMCGMEFTGNKVNVYNDAGYVMESMTTREHVQEVIDFLEGCKKEMEE</sequence>
<keyword evidence="3" id="KW-0614">Plasmid</keyword>
<dbReference type="RefSeq" id="WP_002187114.1">
    <property type="nucleotide sequence ID" value="NZ_CP009691.1"/>
</dbReference>
<geneLocation type="plasmid" evidence="3 6">
    <name>unnamed2</name>
</geneLocation>
<dbReference type="Proteomes" id="UP000236165">
    <property type="component" value="Unassembled WGS sequence"/>
</dbReference>
<evidence type="ECO:0000313" key="2">
    <source>
        <dbReference type="EMBL" id="PJN69471.1"/>
    </source>
</evidence>
<dbReference type="Proteomes" id="UP000596196">
    <property type="component" value="Plasmid unnamed2"/>
</dbReference>
<reference evidence="3 6" key="3">
    <citation type="submission" date="2020-12" db="EMBL/GenBank/DDBJ databases">
        <title>FDA dAtabase for Regulatory Grade micrObial Sequences (FDA-ARGOS): Supporting development and validation of Infectious Disease Dx tests.</title>
        <authorList>
            <person name="Nelson B."/>
            <person name="Plummer A."/>
            <person name="Tallon L."/>
            <person name="Sadzewicz L."/>
            <person name="Zhao X."/>
            <person name="Boylan J."/>
            <person name="Ott S."/>
            <person name="Bowen H."/>
            <person name="Vavikolanu K."/>
            <person name="Mehta A."/>
            <person name="Aluvathingal J."/>
            <person name="Nadendla S."/>
            <person name="Myers T."/>
            <person name="Yan Y."/>
            <person name="Sichtig H."/>
        </authorList>
    </citation>
    <scope>NUCLEOTIDE SEQUENCE [LARGE SCALE GENOMIC DNA]</scope>
    <source>
        <strain evidence="3 6">FDAARGOS_924</strain>
        <plasmid evidence="3 6">unnamed2</plasmid>
    </source>
</reference>
<accession>A0AAP7W4E9</accession>
<evidence type="ECO:0000313" key="6">
    <source>
        <dbReference type="Proteomes" id="UP000596196"/>
    </source>
</evidence>
<dbReference type="AlphaFoldDB" id="A0AAP7W4E9"/>
<gene>
    <name evidence="2" type="ORF">BACWE_36820</name>
    <name evidence="3" type="ORF">I6G81_01240</name>
    <name evidence="1" type="ORF">S3E15_02987</name>
</gene>
<dbReference type="KEGG" id="bmyo:BG05_5502"/>
<evidence type="ECO:0000313" key="3">
    <source>
        <dbReference type="EMBL" id="QQA13542.1"/>
    </source>
</evidence>
<evidence type="ECO:0000313" key="5">
    <source>
        <dbReference type="Proteomes" id="UP000236165"/>
    </source>
</evidence>
<protein>
    <submittedName>
        <fullName evidence="1">Uncharacterized protein</fullName>
    </submittedName>
</protein>
<reference evidence="2 5" key="1">
    <citation type="submission" date="2016-10" db="EMBL/GenBank/DDBJ databases">
        <title>Genome Sequence of Bacillus weihenstephanensis GM6LP.</title>
        <authorList>
            <person name="Poehlein A."/>
            <person name="Wemheuer F."/>
            <person name="Hollensteiner J."/>
            <person name="Wemheuer B."/>
        </authorList>
    </citation>
    <scope>NUCLEOTIDE SEQUENCE [LARGE SCALE GENOMIC DNA]</scope>
    <source>
        <strain evidence="2 5">GM6LP</strain>
    </source>
</reference>
<name>A0AAP7W4E9_BACMY</name>
<keyword evidence="6" id="KW-1185">Reference proteome</keyword>
<organism evidence="1 4">
    <name type="scientific">Bacillus mycoides</name>
    <dbReference type="NCBI Taxonomy" id="1405"/>
    <lineage>
        <taxon>Bacteria</taxon>
        <taxon>Bacillati</taxon>
        <taxon>Bacillota</taxon>
        <taxon>Bacilli</taxon>
        <taxon>Bacillales</taxon>
        <taxon>Bacillaceae</taxon>
        <taxon>Bacillus</taxon>
        <taxon>Bacillus cereus group</taxon>
    </lineage>
</organism>
<proteinExistence type="predicted"/>
<dbReference type="Proteomes" id="UP000194131">
    <property type="component" value="Unassembled WGS sequence"/>
</dbReference>
<dbReference type="EMBL" id="MRWU01000026">
    <property type="protein sequence ID" value="OSX89772.1"/>
    <property type="molecule type" value="Genomic_DNA"/>
</dbReference>